<dbReference type="Pfam" id="PF08240">
    <property type="entry name" value="ADH_N"/>
    <property type="match status" value="1"/>
</dbReference>
<dbReference type="InterPro" id="IPR020843">
    <property type="entry name" value="ER"/>
</dbReference>
<dbReference type="InterPro" id="IPR013154">
    <property type="entry name" value="ADH-like_N"/>
</dbReference>
<dbReference type="SUPFAM" id="SSF50129">
    <property type="entry name" value="GroES-like"/>
    <property type="match status" value="1"/>
</dbReference>
<organism evidence="8 9">
    <name type="scientific">Cryomyces minteri</name>
    <dbReference type="NCBI Taxonomy" id="331657"/>
    <lineage>
        <taxon>Eukaryota</taxon>
        <taxon>Fungi</taxon>
        <taxon>Dikarya</taxon>
        <taxon>Ascomycota</taxon>
        <taxon>Pezizomycotina</taxon>
        <taxon>Dothideomycetes</taxon>
        <taxon>Dothideomycetes incertae sedis</taxon>
        <taxon>Cryomyces</taxon>
    </lineage>
</organism>
<dbReference type="STRING" id="331657.A0A4U0XES8"/>
<protein>
    <recommendedName>
        <fullName evidence="7">Enoyl reductase (ER) domain-containing protein</fullName>
    </recommendedName>
</protein>
<dbReference type="Gene3D" id="3.40.50.720">
    <property type="entry name" value="NAD(P)-binding Rossmann-like Domain"/>
    <property type="match status" value="1"/>
</dbReference>
<comment type="similarity">
    <text evidence="2">Belongs to the zinc-containing alcohol dehydrogenase family.</text>
</comment>
<evidence type="ECO:0000259" key="7">
    <source>
        <dbReference type="SMART" id="SM00829"/>
    </source>
</evidence>
<dbReference type="Pfam" id="PF00107">
    <property type="entry name" value="ADH_zinc_N"/>
    <property type="match status" value="1"/>
</dbReference>
<name>A0A4U0XES8_9PEZI</name>
<evidence type="ECO:0000256" key="4">
    <source>
        <dbReference type="ARBA" id="ARBA00022833"/>
    </source>
</evidence>
<dbReference type="FunFam" id="3.40.50.720:FF:000039">
    <property type="entry name" value="Alcohol dehydrogenase AdhP"/>
    <property type="match status" value="1"/>
</dbReference>
<feature type="domain" description="Enoyl reductase (ER)" evidence="7">
    <location>
        <begin position="593"/>
        <end position="922"/>
    </location>
</feature>
<keyword evidence="5" id="KW-0560">Oxidoreductase</keyword>
<dbReference type="SUPFAM" id="SSF51735">
    <property type="entry name" value="NAD(P)-binding Rossmann-fold domains"/>
    <property type="match status" value="1"/>
</dbReference>
<evidence type="ECO:0000256" key="2">
    <source>
        <dbReference type="ARBA" id="ARBA00008072"/>
    </source>
</evidence>
<dbReference type="EMBL" id="NAJN01000352">
    <property type="protein sequence ID" value="TKA74537.1"/>
    <property type="molecule type" value="Genomic_DNA"/>
</dbReference>
<dbReference type="OrthoDB" id="10265871at2759"/>
<evidence type="ECO:0000256" key="3">
    <source>
        <dbReference type="ARBA" id="ARBA00022723"/>
    </source>
</evidence>
<dbReference type="Proteomes" id="UP000308768">
    <property type="component" value="Unassembled WGS sequence"/>
</dbReference>
<dbReference type="AlphaFoldDB" id="A0A4U0XES8"/>
<dbReference type="PANTHER" id="PTHR47585">
    <property type="match status" value="1"/>
</dbReference>
<keyword evidence="6" id="KW-0520">NAD</keyword>
<dbReference type="Gene3D" id="3.90.180.10">
    <property type="entry name" value="Medium-chain alcohol dehydrogenases, catalytic domain"/>
    <property type="match status" value="1"/>
</dbReference>
<proteinExistence type="inferred from homology"/>
<dbReference type="InterPro" id="IPR011032">
    <property type="entry name" value="GroES-like_sf"/>
</dbReference>
<keyword evidence="3" id="KW-0479">Metal-binding</keyword>
<dbReference type="Pfam" id="PF23544">
    <property type="entry name" value="AtuA_ferredoxin"/>
    <property type="match status" value="1"/>
</dbReference>
<dbReference type="Pfam" id="PF07287">
    <property type="entry name" value="AtuA"/>
    <property type="match status" value="1"/>
</dbReference>
<evidence type="ECO:0000256" key="5">
    <source>
        <dbReference type="ARBA" id="ARBA00023002"/>
    </source>
</evidence>
<gene>
    <name evidence="8" type="ORF">B0A49_02988</name>
</gene>
<comment type="cofactor">
    <cofactor evidence="1">
        <name>Zn(2+)</name>
        <dbReference type="ChEBI" id="CHEBI:29105"/>
    </cofactor>
</comment>
<sequence>MPSSKRSIRIAGSSGGFTDRQRAILSLAKCDVDVIVGDWMSECTMSWHGAAKKEVLSKGIPNEERVGLYDPSFMDNLRPALPYIQEKGIKVAVNAGASDTELLAKLVAKTIKSEGLSLKVAWIEGDEVMDVVQKLMKQGEKFENICFGGNLNDWGFEPIAAQCYLGGAGIAEALRQGADIVICGRVADAAPTVGACMWWHGWNRDGDFDQIAGSLVAGHLIECSSYVCGGYYSGFKDLFDGCENVGFPIAEVYSDGSCTIEKEPDTGGEISVGTVSSQLLYEIQGPQYFGSDVVAVLEGIHMTQEGKDRVLVTGVKGKAPPTTTKVGLTAKGGYQAEFHYYLCGIDLEQKAEWTERQVRKSMGKNAEKFSCLKFTLNGYSPDDPRNQDVATADLRIFVQTKDRSLVIKDSLEVPGFNRWCMENFLQSCPGATIENDIRQSAGKEFYEYWAALIPQSEVSHLTNFLWSDQQIDIAPSPKCELYETRQWSYETKSPVALDSFGPTTRGPLGWVVLGRSGDKASDANVGFFVRRDDEWDWLRSLLTIPKMKQLLGPEYNGKEVDRFEIPGIRAVHFLLHDHLDRSYNATSTYDGLGKNKQKKVVVNDVPIPEPGGNQFLIKIKSASLCHSDIMATEAPRDVPVTLGHEAVGYIDQVHPSIEGKGFGRGDRVGFLYIDGCCFECDGCQIHNLHCQTGKQLLHGFTTDGFFAEYATVDYQNVVHLPEALDIDRSAPLFCAGITAFHAVDSCDLKPDNWLGVIGCGGLGQLATQYGKAMGLRVIGIDINDNTLEVCKQQGAEAVFNSRSDKKYIEDLQKLTGGGCHAVAVFSNADAAYASAPPTIRLGGTLMVIGLPHKPLQISSMDLTLGKYRIKSESTSIPRRMGKAVEFTAKHGIQPEVEFRKLQDVDEMLQDMRSGKATKRLAVVF</sequence>
<dbReference type="GO" id="GO:0046872">
    <property type="term" value="F:metal ion binding"/>
    <property type="evidence" value="ECO:0007669"/>
    <property type="project" value="UniProtKB-KW"/>
</dbReference>
<comment type="caution">
    <text evidence="8">The sequence shown here is derived from an EMBL/GenBank/DDBJ whole genome shotgun (WGS) entry which is preliminary data.</text>
</comment>
<dbReference type="InterPro" id="IPR036291">
    <property type="entry name" value="NAD(P)-bd_dom_sf"/>
</dbReference>
<evidence type="ECO:0000313" key="8">
    <source>
        <dbReference type="EMBL" id="TKA74537.1"/>
    </source>
</evidence>
<dbReference type="InterPro" id="IPR010839">
    <property type="entry name" value="AtuA_N"/>
</dbReference>
<dbReference type="PANTHER" id="PTHR47585:SF2">
    <property type="entry name" value="DUF1446 DOMAIN PROTEIN (AFU_ORTHOLOGUE AFUA_6G11420)"/>
    <property type="match status" value="1"/>
</dbReference>
<keyword evidence="9" id="KW-1185">Reference proteome</keyword>
<keyword evidence="4" id="KW-0862">Zinc</keyword>
<evidence type="ECO:0000256" key="6">
    <source>
        <dbReference type="ARBA" id="ARBA00023027"/>
    </source>
</evidence>
<accession>A0A4U0XES8</accession>
<dbReference type="InterPro" id="IPR056362">
    <property type="entry name" value="AtuA-like_ferredoxin_dom"/>
</dbReference>
<dbReference type="GO" id="GO:0018455">
    <property type="term" value="F:alcohol dehydrogenase [NAD(P)+] activity"/>
    <property type="evidence" value="ECO:0007669"/>
    <property type="project" value="UniProtKB-ARBA"/>
</dbReference>
<reference evidence="8 9" key="1">
    <citation type="submission" date="2017-03" db="EMBL/GenBank/DDBJ databases">
        <title>Genomes of endolithic fungi from Antarctica.</title>
        <authorList>
            <person name="Coleine C."/>
            <person name="Masonjones S."/>
            <person name="Stajich J.E."/>
        </authorList>
    </citation>
    <scope>NUCLEOTIDE SEQUENCE [LARGE SCALE GENOMIC DNA]</scope>
    <source>
        <strain evidence="8 9">CCFEE 5187</strain>
    </source>
</reference>
<dbReference type="InterPro" id="IPR013149">
    <property type="entry name" value="ADH-like_C"/>
</dbReference>
<evidence type="ECO:0000256" key="1">
    <source>
        <dbReference type="ARBA" id="ARBA00001947"/>
    </source>
</evidence>
<dbReference type="SMART" id="SM00829">
    <property type="entry name" value="PKS_ER"/>
    <property type="match status" value="1"/>
</dbReference>
<evidence type="ECO:0000313" key="9">
    <source>
        <dbReference type="Proteomes" id="UP000308768"/>
    </source>
</evidence>